<dbReference type="InterPro" id="IPR036291">
    <property type="entry name" value="NAD(P)-bd_dom_sf"/>
</dbReference>
<sequence>MQQLKFERIPRATISRLAVYVQELEVMEQQGIKVISSEKLAQLCGVNPSQIRKDLAYFGEFGVRGVGYYVHELREAIRQSLGLDRTWNVVLVGVGNLGRALLRHNLLRKRGFVIVAAFDCDPFKIGEEIAGLEVNCTSKLPKSTRDMNVEIGVITTPPERAQRAANYLMEGGIKGIVNFAPSRITTPENISVEYVDFIHHMFSVAFNITQNQSKGLL</sequence>
<dbReference type="AlphaFoldDB" id="D6SRY4"/>
<dbReference type="GO" id="GO:0003700">
    <property type="term" value="F:DNA-binding transcription factor activity"/>
    <property type="evidence" value="ECO:0007669"/>
    <property type="project" value="UniProtKB-UniRule"/>
</dbReference>
<dbReference type="GO" id="GO:0051775">
    <property type="term" value="P:response to redox state"/>
    <property type="evidence" value="ECO:0007669"/>
    <property type="project" value="InterPro"/>
</dbReference>
<dbReference type="SUPFAM" id="SSF51735">
    <property type="entry name" value="NAD(P)-binding Rossmann-fold domains"/>
    <property type="match status" value="1"/>
</dbReference>
<feature type="domain" description="CoA-binding" evidence="8">
    <location>
        <begin position="82"/>
        <end position="183"/>
    </location>
</feature>
<dbReference type="NCBIfam" id="NF003989">
    <property type="entry name" value="PRK05472.1-3"/>
    <property type="match status" value="1"/>
</dbReference>
<dbReference type="GO" id="GO:0005737">
    <property type="term" value="C:cytoplasm"/>
    <property type="evidence" value="ECO:0007669"/>
    <property type="project" value="UniProtKB-SubCell"/>
</dbReference>
<evidence type="ECO:0000259" key="8">
    <source>
        <dbReference type="SMART" id="SM00881"/>
    </source>
</evidence>
<dbReference type="PANTHER" id="PTHR35786:SF1">
    <property type="entry name" value="REDOX-SENSING TRANSCRIPTIONAL REPRESSOR REX 1"/>
    <property type="match status" value="1"/>
</dbReference>
<gene>
    <name evidence="7" type="primary">rex</name>
    <name evidence="9" type="ORF">Dthio_PD0784</name>
</gene>
<keyword evidence="10" id="KW-1185">Reference proteome</keyword>
<keyword evidence="5 7" id="KW-0238">DNA-binding</keyword>
<dbReference type="GO" id="GO:0045892">
    <property type="term" value="P:negative regulation of DNA-templated transcription"/>
    <property type="evidence" value="ECO:0007669"/>
    <property type="project" value="InterPro"/>
</dbReference>
<dbReference type="Proteomes" id="UP000005496">
    <property type="component" value="Unassembled WGS sequence"/>
</dbReference>
<dbReference type="InterPro" id="IPR036390">
    <property type="entry name" value="WH_DNA-bd_sf"/>
</dbReference>
<name>D6SRY4_9BACT</name>
<keyword evidence="4 7" id="KW-0520">NAD</keyword>
<keyword evidence="1 7" id="KW-0963">Cytoplasm</keyword>
<dbReference type="GO" id="GO:0003677">
    <property type="term" value="F:DNA binding"/>
    <property type="evidence" value="ECO:0007669"/>
    <property type="project" value="UniProtKB-UniRule"/>
</dbReference>
<feature type="binding site" evidence="7">
    <location>
        <begin position="93"/>
        <end position="98"/>
    </location>
    <ligand>
        <name>NAD(+)</name>
        <dbReference type="ChEBI" id="CHEBI:57540"/>
    </ligand>
</feature>
<dbReference type="SUPFAM" id="SSF46785">
    <property type="entry name" value="Winged helix' DNA-binding domain"/>
    <property type="match status" value="1"/>
</dbReference>
<dbReference type="InterPro" id="IPR003781">
    <property type="entry name" value="CoA-bd"/>
</dbReference>
<dbReference type="Gene3D" id="1.10.10.10">
    <property type="entry name" value="Winged helix-like DNA-binding domain superfamily/Winged helix DNA-binding domain"/>
    <property type="match status" value="1"/>
</dbReference>
<dbReference type="InterPro" id="IPR009718">
    <property type="entry name" value="Rex_DNA-bd_C_dom"/>
</dbReference>
<organism evidence="9 10">
    <name type="scientific">Desulfonatronospira thiodismutans ASO3-1</name>
    <dbReference type="NCBI Taxonomy" id="555779"/>
    <lineage>
        <taxon>Bacteria</taxon>
        <taxon>Pseudomonadati</taxon>
        <taxon>Thermodesulfobacteriota</taxon>
        <taxon>Desulfovibrionia</taxon>
        <taxon>Desulfovibrionales</taxon>
        <taxon>Desulfonatronovibrionaceae</taxon>
        <taxon>Desulfonatronospira</taxon>
    </lineage>
</organism>
<comment type="subcellular location">
    <subcellularLocation>
        <location evidence="7">Cytoplasm</location>
    </subcellularLocation>
</comment>
<evidence type="ECO:0000313" key="9">
    <source>
        <dbReference type="EMBL" id="EFI33450.1"/>
    </source>
</evidence>
<evidence type="ECO:0000256" key="3">
    <source>
        <dbReference type="ARBA" id="ARBA00023015"/>
    </source>
</evidence>
<dbReference type="NCBIfam" id="NF003994">
    <property type="entry name" value="PRK05472.2-3"/>
    <property type="match status" value="1"/>
</dbReference>
<keyword evidence="6 7" id="KW-0804">Transcription</keyword>
<proteinExistence type="inferred from homology"/>
<comment type="similarity">
    <text evidence="7">Belongs to the transcriptional regulatory Rex family.</text>
</comment>
<dbReference type="Pfam" id="PF02629">
    <property type="entry name" value="CoA_binding"/>
    <property type="match status" value="1"/>
</dbReference>
<comment type="subunit">
    <text evidence="7">Homodimer.</text>
</comment>
<evidence type="ECO:0000256" key="4">
    <source>
        <dbReference type="ARBA" id="ARBA00023027"/>
    </source>
</evidence>
<dbReference type="NCBIfam" id="NF003992">
    <property type="entry name" value="PRK05472.2-1"/>
    <property type="match status" value="1"/>
</dbReference>
<evidence type="ECO:0000256" key="7">
    <source>
        <dbReference type="HAMAP-Rule" id="MF_01131"/>
    </source>
</evidence>
<keyword evidence="2 7" id="KW-0678">Repressor</keyword>
<dbReference type="InterPro" id="IPR022876">
    <property type="entry name" value="Tscrpt_rep_Rex"/>
</dbReference>
<dbReference type="PANTHER" id="PTHR35786">
    <property type="entry name" value="REDOX-SENSING TRANSCRIPTIONAL REPRESSOR REX"/>
    <property type="match status" value="1"/>
</dbReference>
<dbReference type="Pfam" id="PF06971">
    <property type="entry name" value="Put_DNA-bind_N"/>
    <property type="match status" value="1"/>
</dbReference>
<dbReference type="Gene3D" id="3.40.50.720">
    <property type="entry name" value="NAD(P)-binding Rossmann-like Domain"/>
    <property type="match status" value="1"/>
</dbReference>
<evidence type="ECO:0000313" key="10">
    <source>
        <dbReference type="Proteomes" id="UP000005496"/>
    </source>
</evidence>
<dbReference type="HAMAP" id="MF_01131">
    <property type="entry name" value="Rex"/>
    <property type="match status" value="1"/>
</dbReference>
<feature type="DNA-binding region" description="H-T-H motif" evidence="7">
    <location>
        <begin position="19"/>
        <end position="58"/>
    </location>
</feature>
<dbReference type="NCBIfam" id="NF003993">
    <property type="entry name" value="PRK05472.2-2"/>
    <property type="match status" value="1"/>
</dbReference>
<comment type="function">
    <text evidence="7">Modulates transcription in response to changes in cellular NADH/NAD(+) redox state.</text>
</comment>
<dbReference type="InterPro" id="IPR036388">
    <property type="entry name" value="WH-like_DNA-bd_sf"/>
</dbReference>
<dbReference type="EMBL" id="ACJN02000003">
    <property type="protein sequence ID" value="EFI33450.1"/>
    <property type="molecule type" value="Genomic_DNA"/>
</dbReference>
<evidence type="ECO:0000256" key="2">
    <source>
        <dbReference type="ARBA" id="ARBA00022491"/>
    </source>
</evidence>
<dbReference type="SMART" id="SM00881">
    <property type="entry name" value="CoA_binding"/>
    <property type="match status" value="1"/>
</dbReference>
<dbReference type="NCBIfam" id="NF003996">
    <property type="entry name" value="PRK05472.2-5"/>
    <property type="match status" value="1"/>
</dbReference>
<accession>D6SRY4</accession>
<evidence type="ECO:0000256" key="6">
    <source>
        <dbReference type="ARBA" id="ARBA00023163"/>
    </source>
</evidence>
<dbReference type="RefSeq" id="WP_008870802.1">
    <property type="nucleotide sequence ID" value="NZ_ACJN02000003.1"/>
</dbReference>
<reference evidence="9" key="1">
    <citation type="submission" date="2010-05" db="EMBL/GenBank/DDBJ databases">
        <title>The draft genome of Desulfonatronospira thiodismutans ASO3-1.</title>
        <authorList>
            <consortium name="US DOE Joint Genome Institute (JGI-PGF)"/>
            <person name="Lucas S."/>
            <person name="Copeland A."/>
            <person name="Lapidus A."/>
            <person name="Cheng J.-F."/>
            <person name="Bruce D."/>
            <person name="Goodwin L."/>
            <person name="Pitluck S."/>
            <person name="Chertkov O."/>
            <person name="Brettin T."/>
            <person name="Detter J.C."/>
            <person name="Han C."/>
            <person name="Land M.L."/>
            <person name="Hauser L."/>
            <person name="Kyrpides N."/>
            <person name="Mikhailova N."/>
            <person name="Muyzer G."/>
            <person name="Woyke T."/>
        </authorList>
    </citation>
    <scope>NUCLEOTIDE SEQUENCE [LARGE SCALE GENOMIC DNA]</scope>
    <source>
        <strain evidence="9">ASO3-1</strain>
    </source>
</reference>
<keyword evidence="3 7" id="KW-0805">Transcription regulation</keyword>
<evidence type="ECO:0000256" key="5">
    <source>
        <dbReference type="ARBA" id="ARBA00023125"/>
    </source>
</evidence>
<protein>
    <recommendedName>
        <fullName evidence="7">Redox-sensing transcriptional repressor Rex</fullName>
    </recommendedName>
</protein>
<evidence type="ECO:0000256" key="1">
    <source>
        <dbReference type="ARBA" id="ARBA00022490"/>
    </source>
</evidence>
<dbReference type="OrthoDB" id="9784760at2"/>
<dbReference type="NCBIfam" id="NF003995">
    <property type="entry name" value="PRK05472.2-4"/>
    <property type="match status" value="1"/>
</dbReference>
<dbReference type="eggNOG" id="COG2344">
    <property type="taxonomic scope" value="Bacteria"/>
</dbReference>
<dbReference type="InterPro" id="IPR058236">
    <property type="entry name" value="Rex_actinobacterial-type"/>
</dbReference>
<comment type="caution">
    <text evidence="9">The sequence shown here is derived from an EMBL/GenBank/DDBJ whole genome shotgun (WGS) entry which is preliminary data.</text>
</comment>